<dbReference type="GO" id="GO:0005829">
    <property type="term" value="C:cytosol"/>
    <property type="evidence" value="ECO:0007669"/>
    <property type="project" value="TreeGrafter"/>
</dbReference>
<keyword evidence="4" id="KW-0479">Metal-binding</keyword>
<evidence type="ECO:0000313" key="11">
    <source>
        <dbReference type="EMBL" id="KAJ5111226.1"/>
    </source>
</evidence>
<reference evidence="11" key="2">
    <citation type="journal article" date="2023" name="IMA Fungus">
        <title>Comparative genomic study of the Penicillium genus elucidates a diverse pangenome and 15 lateral gene transfer events.</title>
        <authorList>
            <person name="Petersen C."/>
            <person name="Sorensen T."/>
            <person name="Nielsen M.R."/>
            <person name="Sondergaard T.E."/>
            <person name="Sorensen J.L."/>
            <person name="Fitzpatrick D.A."/>
            <person name="Frisvad J.C."/>
            <person name="Nielsen K.L."/>
        </authorList>
    </citation>
    <scope>NUCLEOTIDE SEQUENCE</scope>
    <source>
        <strain evidence="11">IBT 30761</strain>
    </source>
</reference>
<protein>
    <submittedName>
        <fullName evidence="11">Uncharacterized protein</fullName>
    </submittedName>
</protein>
<keyword evidence="6" id="KW-0560">Oxidoreductase</keyword>
<dbReference type="GeneID" id="81353234"/>
<evidence type="ECO:0000256" key="4">
    <source>
        <dbReference type="ARBA" id="ARBA00022723"/>
    </source>
</evidence>
<dbReference type="PANTHER" id="PTHR30521">
    <property type="entry name" value="DEFERROCHELATASE/PEROXIDASE"/>
    <property type="match status" value="1"/>
</dbReference>
<evidence type="ECO:0000256" key="8">
    <source>
        <dbReference type="ARBA" id="ARBA00025737"/>
    </source>
</evidence>
<feature type="domain" description="DyP dimeric alpha+beta barrel" evidence="10">
    <location>
        <begin position="11"/>
        <end position="178"/>
    </location>
</feature>
<evidence type="ECO:0000256" key="5">
    <source>
        <dbReference type="ARBA" id="ARBA00022729"/>
    </source>
</evidence>
<evidence type="ECO:0000259" key="10">
    <source>
        <dbReference type="Pfam" id="PF21105"/>
    </source>
</evidence>
<evidence type="ECO:0000256" key="3">
    <source>
        <dbReference type="ARBA" id="ARBA00022617"/>
    </source>
</evidence>
<evidence type="ECO:0000256" key="1">
    <source>
        <dbReference type="ARBA" id="ARBA00001970"/>
    </source>
</evidence>
<feature type="domain" description="Dyp-type peroxidase C-terminal" evidence="9">
    <location>
        <begin position="235"/>
        <end position="388"/>
    </location>
</feature>
<comment type="caution">
    <text evidence="11">The sequence shown here is derived from an EMBL/GenBank/DDBJ whole genome shotgun (WGS) entry which is preliminary data.</text>
</comment>
<dbReference type="InterPro" id="IPR049509">
    <property type="entry name" value="DyP_N"/>
</dbReference>
<dbReference type="GO" id="GO:0020037">
    <property type="term" value="F:heme binding"/>
    <property type="evidence" value="ECO:0007669"/>
    <property type="project" value="InterPro"/>
</dbReference>
<dbReference type="InterPro" id="IPR006314">
    <property type="entry name" value="Dyp_peroxidase"/>
</dbReference>
<dbReference type="SUPFAM" id="SSF54909">
    <property type="entry name" value="Dimeric alpha+beta barrel"/>
    <property type="match status" value="1"/>
</dbReference>
<dbReference type="NCBIfam" id="TIGR01413">
    <property type="entry name" value="Dyp_perox_fam"/>
    <property type="match status" value="1"/>
</dbReference>
<comment type="cofactor">
    <cofactor evidence="1">
        <name>heme b</name>
        <dbReference type="ChEBI" id="CHEBI:60344"/>
    </cofactor>
</comment>
<dbReference type="InterPro" id="IPR011008">
    <property type="entry name" value="Dimeric_a/b-barrel"/>
</dbReference>
<dbReference type="Pfam" id="PF21105">
    <property type="entry name" value="DyP_N"/>
    <property type="match status" value="1"/>
</dbReference>
<gene>
    <name evidence="11" type="ORF">N7532_001761</name>
</gene>
<dbReference type="RefSeq" id="XP_056479296.1">
    <property type="nucleotide sequence ID" value="XM_056614255.1"/>
</dbReference>
<evidence type="ECO:0000256" key="7">
    <source>
        <dbReference type="ARBA" id="ARBA00023004"/>
    </source>
</evidence>
<dbReference type="PROSITE" id="PS51404">
    <property type="entry name" value="DYP_PEROXIDASE"/>
    <property type="match status" value="1"/>
</dbReference>
<keyword evidence="7" id="KW-0408">Iron</keyword>
<evidence type="ECO:0000256" key="6">
    <source>
        <dbReference type="ARBA" id="ARBA00023002"/>
    </source>
</evidence>
<dbReference type="GO" id="GO:0046872">
    <property type="term" value="F:metal ion binding"/>
    <property type="evidence" value="ECO:0007669"/>
    <property type="project" value="UniProtKB-KW"/>
</dbReference>
<sequence length="594" mass="66804">MAEAEAPNLDNIQGDIWPGLTKKYQIFWFFQITDASAFKLSLGKLLDDKVITTSADALGHRKEIHEVKTSQPGTLHELAAVNIAFSFKGMQKLDKNKDRFVDDPFRKGMEADMVNEGRDKIEEWMDEFKAKNGGVDGVVLVCGTETKVRKTTKELAEKYFSSTQGIKHIITLDGRERPEENAKHEHFGFLDAISQPRLTGFDKKCEKGDGNYQYMCRPGRIIIGHDGDMNNEPKSQHPPWAKDGSYLVIRKLKQYVPEFNRYLETEAPKLNFTEDQLGARLVGRWKSGAPVELHPNADCPKDARMNEFNYDVNDHKNCPFASHMRKTKPRSIVSNRDMNDIMRRGIPYGPEVGINETNTEQDRGLMFTCYQSSIGNGFQFLKRSWINLDTFPADKTEYTGGTNPGQDAIVGQLVKKPQREKHKRLTTSLVDGKGQNTTTSFLPFIQSNGGDYFFSPSLKLLEELGGNNKRKRSDSCCCGPSIVYSGKYETGIFGRNEVIWAVFPKGRREGAPLHVLTTWTAPVGKEKVPLSFLYNAIDSGDRTFATRGIDKNGSHDYWFEGSVSEDGTGLGLRMSDSCGDECARYVLSLVTEDT</sequence>
<keyword evidence="12" id="KW-1185">Reference proteome</keyword>
<dbReference type="InterPro" id="IPR048328">
    <property type="entry name" value="Dyp_perox_C"/>
</dbReference>
<dbReference type="GO" id="GO:0004601">
    <property type="term" value="F:peroxidase activity"/>
    <property type="evidence" value="ECO:0007669"/>
    <property type="project" value="UniProtKB-KW"/>
</dbReference>
<keyword evidence="5" id="KW-0732">Signal</keyword>
<keyword evidence="2" id="KW-0575">Peroxidase</keyword>
<evidence type="ECO:0000256" key="2">
    <source>
        <dbReference type="ARBA" id="ARBA00022559"/>
    </source>
</evidence>
<dbReference type="Proteomes" id="UP001149074">
    <property type="component" value="Unassembled WGS sequence"/>
</dbReference>
<dbReference type="OrthoDB" id="3207336at2759"/>
<evidence type="ECO:0000313" key="12">
    <source>
        <dbReference type="Proteomes" id="UP001149074"/>
    </source>
</evidence>
<dbReference type="PANTHER" id="PTHR30521:SF4">
    <property type="entry name" value="DEFERROCHELATASE"/>
    <property type="match status" value="1"/>
</dbReference>
<dbReference type="EMBL" id="JAPQKI010000002">
    <property type="protein sequence ID" value="KAJ5111226.1"/>
    <property type="molecule type" value="Genomic_DNA"/>
</dbReference>
<dbReference type="Pfam" id="PF20628">
    <property type="entry name" value="Dyp_perox_C"/>
    <property type="match status" value="1"/>
</dbReference>
<reference evidence="11" key="1">
    <citation type="submission" date="2022-11" db="EMBL/GenBank/DDBJ databases">
        <authorList>
            <person name="Petersen C."/>
        </authorList>
    </citation>
    <scope>NUCLEOTIDE SEQUENCE</scope>
    <source>
        <strain evidence="11">IBT 30761</strain>
    </source>
</reference>
<evidence type="ECO:0000259" key="9">
    <source>
        <dbReference type="Pfam" id="PF20628"/>
    </source>
</evidence>
<comment type="similarity">
    <text evidence="8">Belongs to the DyP-type peroxidase family.</text>
</comment>
<organism evidence="11 12">
    <name type="scientific">Penicillium argentinense</name>
    <dbReference type="NCBI Taxonomy" id="1131581"/>
    <lineage>
        <taxon>Eukaryota</taxon>
        <taxon>Fungi</taxon>
        <taxon>Dikarya</taxon>
        <taxon>Ascomycota</taxon>
        <taxon>Pezizomycotina</taxon>
        <taxon>Eurotiomycetes</taxon>
        <taxon>Eurotiomycetidae</taxon>
        <taxon>Eurotiales</taxon>
        <taxon>Aspergillaceae</taxon>
        <taxon>Penicillium</taxon>
    </lineage>
</organism>
<keyword evidence="3" id="KW-0349">Heme</keyword>
<proteinExistence type="inferred from homology"/>
<dbReference type="AlphaFoldDB" id="A0A9W9KMR7"/>
<accession>A0A9W9KMR7</accession>
<name>A0A9W9KMR7_9EURO</name>